<dbReference type="EMBL" id="CP111017">
    <property type="protein sequence ID" value="WAR07546.1"/>
    <property type="molecule type" value="Genomic_DNA"/>
</dbReference>
<organism evidence="3 4">
    <name type="scientific">Mya arenaria</name>
    <name type="common">Soft-shell clam</name>
    <dbReference type="NCBI Taxonomy" id="6604"/>
    <lineage>
        <taxon>Eukaryota</taxon>
        <taxon>Metazoa</taxon>
        <taxon>Spiralia</taxon>
        <taxon>Lophotrochozoa</taxon>
        <taxon>Mollusca</taxon>
        <taxon>Bivalvia</taxon>
        <taxon>Autobranchia</taxon>
        <taxon>Heteroconchia</taxon>
        <taxon>Euheterodonta</taxon>
        <taxon>Imparidentia</taxon>
        <taxon>Neoheterodontei</taxon>
        <taxon>Myida</taxon>
        <taxon>Myoidea</taxon>
        <taxon>Myidae</taxon>
        <taxon>Mya</taxon>
    </lineage>
</organism>
<evidence type="ECO:0000256" key="2">
    <source>
        <dbReference type="SAM" id="Phobius"/>
    </source>
</evidence>
<evidence type="ECO:0000256" key="1">
    <source>
        <dbReference type="SAM" id="MobiDB-lite"/>
    </source>
</evidence>
<evidence type="ECO:0000313" key="3">
    <source>
        <dbReference type="EMBL" id="WAR07546.1"/>
    </source>
</evidence>
<proteinExistence type="predicted"/>
<feature type="transmembrane region" description="Helical" evidence="2">
    <location>
        <begin position="98"/>
        <end position="121"/>
    </location>
</feature>
<protein>
    <submittedName>
        <fullName evidence="3">Uncharacterized protein</fullName>
    </submittedName>
</protein>
<evidence type="ECO:0000313" key="4">
    <source>
        <dbReference type="Proteomes" id="UP001164746"/>
    </source>
</evidence>
<dbReference type="PROSITE" id="PS50092">
    <property type="entry name" value="TSP1"/>
    <property type="match status" value="1"/>
</dbReference>
<reference evidence="3" key="1">
    <citation type="submission" date="2022-11" db="EMBL/GenBank/DDBJ databases">
        <title>Centuries of genome instability and evolution in soft-shell clam transmissible cancer (bioRxiv).</title>
        <authorList>
            <person name="Hart S.F.M."/>
            <person name="Yonemitsu M.A."/>
            <person name="Giersch R.M."/>
            <person name="Beal B.F."/>
            <person name="Arriagada G."/>
            <person name="Davis B.W."/>
            <person name="Ostrander E.A."/>
            <person name="Goff S.P."/>
            <person name="Metzger M.J."/>
        </authorList>
    </citation>
    <scope>NUCLEOTIDE SEQUENCE</scope>
    <source>
        <strain evidence="3">MELC-2E11</strain>
        <tissue evidence="3">Siphon/mantle</tissue>
    </source>
</reference>
<dbReference type="Proteomes" id="UP001164746">
    <property type="component" value="Chromosome 6"/>
</dbReference>
<keyword evidence="2" id="KW-1133">Transmembrane helix</keyword>
<keyword evidence="2" id="KW-0472">Membrane</keyword>
<accession>A0ABY7EFG9</accession>
<gene>
    <name evidence="3" type="ORF">MAR_017504</name>
</gene>
<sequence>MEQMIESRLASCSDPCGSWSACSVTCGSGYRGRKNRRGCHDEETCTQPICPETRVFTTKEIYQGSVSTVSSTTFDISSPTERHKIAEPPKSSNSFKTVAITVPIVCVMLLILIVVTVYLVLRRRNRQQPDSIEQERNDKLQEAITPGTGYYNIEGQRNDGGYYNVCSSVTDHGSMENRRVVTPNSCKNPNKKDKENDQAVQNPENVSQYEKLQQAIYQNNETNDEPTRI</sequence>
<name>A0ABY7EFG9_MYAAR</name>
<dbReference type="InterPro" id="IPR000884">
    <property type="entry name" value="TSP1_rpt"/>
</dbReference>
<feature type="region of interest" description="Disordered" evidence="1">
    <location>
        <begin position="174"/>
        <end position="204"/>
    </location>
</feature>
<keyword evidence="2" id="KW-0812">Transmembrane</keyword>
<keyword evidence="4" id="KW-1185">Reference proteome</keyword>